<dbReference type="AlphaFoldDB" id="A0AAW3TYN3"/>
<feature type="domain" description="MobA/VirD2-like nuclease" evidence="2">
    <location>
        <begin position="137"/>
        <end position="247"/>
    </location>
</feature>
<keyword evidence="4" id="KW-1185">Reference proteome</keyword>
<feature type="compositionally biased region" description="Basic and acidic residues" evidence="1">
    <location>
        <begin position="445"/>
        <end position="468"/>
    </location>
</feature>
<dbReference type="RefSeq" id="WP_241769347.1">
    <property type="nucleotide sequence ID" value="NZ_JACIDB010000011.1"/>
</dbReference>
<feature type="region of interest" description="Disordered" evidence="1">
    <location>
        <begin position="403"/>
        <end position="475"/>
    </location>
</feature>
<organism evidence="3 4">
    <name type="scientific">Sphingomonas aquatilis</name>
    <dbReference type="NCBI Taxonomy" id="93063"/>
    <lineage>
        <taxon>Bacteria</taxon>
        <taxon>Pseudomonadati</taxon>
        <taxon>Pseudomonadota</taxon>
        <taxon>Alphaproteobacteria</taxon>
        <taxon>Sphingomonadales</taxon>
        <taxon>Sphingomonadaceae</taxon>
        <taxon>Sphingomonas</taxon>
    </lineage>
</organism>
<gene>
    <name evidence="3" type="ORF">GGR47_003412</name>
</gene>
<feature type="compositionally biased region" description="Basic and acidic residues" evidence="1">
    <location>
        <begin position="419"/>
        <end position="436"/>
    </location>
</feature>
<sequence length="475" mass="52457">MSLNLSPGTLDTMAGIFAPAKKQRLGSGGGSPPPAKQGGTMLRLAVASMFPKATSRPGGGRQPYATKQAFGAGAQGAVSRRAIATMDRTARRVPEVLVRITGRQHGSGHVLANFAYISRLGHGTDKQLALYTSDEEVLRDGRAMQELAQDWQEWEMGDDARRKGATSLSMILSMPSGTDPERLKAAALDFAREEFANRSWVASLHIDRDHPHVHLTFARRDHDGRRFHPTRDDLFRYRQRFAQKLRDRGIEANATPAKARGVDPKHEPIAARKVRANGQVPRLDTNRLARAQRFANATTADPVRAILTEQQAVVRDAYLQSIAELSATPSVVNQTVAKSLQRFVEVLPDPEPNSIQAAHTLRVLRALDTRLGGLEAEASDAPADPIAAAIARSSAMRDRIEARRLRDQTDAVRSPEPVDPERQKEETRTPITRHDPATAPTDIDEVMRQVQERERARMARERERDRSPGRGGPTR</sequence>
<evidence type="ECO:0000313" key="4">
    <source>
        <dbReference type="Proteomes" id="UP000528945"/>
    </source>
</evidence>
<evidence type="ECO:0000259" key="2">
    <source>
        <dbReference type="Pfam" id="PF03432"/>
    </source>
</evidence>
<dbReference type="Pfam" id="PF03432">
    <property type="entry name" value="Relaxase"/>
    <property type="match status" value="1"/>
</dbReference>
<dbReference type="InterPro" id="IPR005094">
    <property type="entry name" value="Endonuclease_MobA/VirD2"/>
</dbReference>
<dbReference type="Gene3D" id="3.30.930.30">
    <property type="match status" value="1"/>
</dbReference>
<dbReference type="EMBL" id="JACIDB010000011">
    <property type="protein sequence ID" value="MBB3877144.1"/>
    <property type="molecule type" value="Genomic_DNA"/>
</dbReference>
<evidence type="ECO:0000256" key="1">
    <source>
        <dbReference type="SAM" id="MobiDB-lite"/>
    </source>
</evidence>
<accession>A0AAW3TYN3</accession>
<reference evidence="3 4" key="1">
    <citation type="submission" date="2020-08" db="EMBL/GenBank/DDBJ databases">
        <title>Genomic Encyclopedia of Type Strains, Phase IV (KMG-IV): sequencing the most valuable type-strain genomes for metagenomic binning, comparative biology and taxonomic classification.</title>
        <authorList>
            <person name="Goeker M."/>
        </authorList>
    </citation>
    <scope>NUCLEOTIDE SEQUENCE [LARGE SCALE GENOMIC DNA]</scope>
    <source>
        <strain evidence="3 4">DSM 15581</strain>
    </source>
</reference>
<protein>
    <recommendedName>
        <fullName evidence="2">MobA/VirD2-like nuclease domain-containing protein</fullName>
    </recommendedName>
</protein>
<proteinExistence type="predicted"/>
<evidence type="ECO:0000313" key="3">
    <source>
        <dbReference type="EMBL" id="MBB3877144.1"/>
    </source>
</evidence>
<name>A0AAW3TYN3_9SPHN</name>
<dbReference type="Proteomes" id="UP000528945">
    <property type="component" value="Unassembled WGS sequence"/>
</dbReference>
<dbReference type="GeneID" id="78486580"/>
<comment type="caution">
    <text evidence="3">The sequence shown here is derived from an EMBL/GenBank/DDBJ whole genome shotgun (WGS) entry which is preliminary data.</text>
</comment>